<dbReference type="Proteomes" id="UP000195024">
    <property type="component" value="Unassembled WGS sequence"/>
</dbReference>
<feature type="transmembrane region" description="Helical" evidence="1">
    <location>
        <begin position="7"/>
        <end position="27"/>
    </location>
</feature>
<evidence type="ECO:0000313" key="6">
    <source>
        <dbReference type="EMBL" id="PTO34362.1"/>
    </source>
</evidence>
<dbReference type="EMBL" id="BJWA01000001">
    <property type="protein sequence ID" value="GEL79029.1"/>
    <property type="molecule type" value="Genomic_DNA"/>
</dbReference>
<keyword evidence="1" id="KW-1133">Transmembrane helix</keyword>
<dbReference type="RefSeq" id="WP_010735369.1">
    <property type="nucleotide sequence ID" value="NZ_AP019810.1"/>
</dbReference>
<dbReference type="Proteomes" id="UP000237934">
    <property type="component" value="Unassembled WGS sequence"/>
</dbReference>
<keyword evidence="1" id="KW-0472">Membrane</keyword>
<dbReference type="Proteomes" id="UP000244022">
    <property type="component" value="Unassembled WGS sequence"/>
</dbReference>
<gene>
    <name evidence="4" type="ORF">A5802_001110</name>
    <name evidence="6" type="ORF">C6N14_12530</name>
    <name evidence="5" type="ORF">CUS89_14230</name>
    <name evidence="2" type="ORF">EM151A_0112</name>
    <name evidence="3" type="ORF">EMU01_01730</name>
</gene>
<feature type="transmembrane region" description="Helical" evidence="1">
    <location>
        <begin position="33"/>
        <end position="50"/>
    </location>
</feature>
<dbReference type="EMBL" id="PYGR01000069">
    <property type="protein sequence ID" value="PTO34362.1"/>
    <property type="molecule type" value="Genomic_DNA"/>
</dbReference>
<evidence type="ECO:0000313" key="5">
    <source>
        <dbReference type="EMBL" id="PQF20968.1"/>
    </source>
</evidence>
<dbReference type="EMBL" id="AP019810">
    <property type="protein sequence ID" value="BBM13354.1"/>
    <property type="molecule type" value="Genomic_DNA"/>
</dbReference>
<sequence>MNEIFSTYKLPIICGALGLILAILLVAVGFFKTLLIVIMVALGVAIGMYLKRTGILEHYFKS</sequence>
<proteinExistence type="predicted"/>
<dbReference type="AlphaFoldDB" id="A0A1A6G6X9"/>
<evidence type="ECO:0000313" key="11">
    <source>
        <dbReference type="Proteomes" id="UP000509460"/>
    </source>
</evidence>
<evidence type="ECO:0000313" key="8">
    <source>
        <dbReference type="Proteomes" id="UP000237934"/>
    </source>
</evidence>
<dbReference type="GeneID" id="60999392"/>
<evidence type="ECO:0000256" key="1">
    <source>
        <dbReference type="SAM" id="Phobius"/>
    </source>
</evidence>
<keyword evidence="1" id="KW-0812">Transmembrane</keyword>
<evidence type="ECO:0000313" key="4">
    <source>
        <dbReference type="EMBL" id="OTP27375.1"/>
    </source>
</evidence>
<evidence type="ECO:0000313" key="3">
    <source>
        <dbReference type="EMBL" id="GEL79029.1"/>
    </source>
</evidence>
<evidence type="ECO:0000313" key="7">
    <source>
        <dbReference type="Proteomes" id="UP000195024"/>
    </source>
</evidence>
<dbReference type="Proteomes" id="UP000509460">
    <property type="component" value="Chromosome"/>
</dbReference>
<dbReference type="Pfam" id="PF10031">
    <property type="entry name" value="DUF2273"/>
    <property type="match status" value="1"/>
</dbReference>
<dbReference type="InterPro" id="IPR018730">
    <property type="entry name" value="DUF2273"/>
</dbReference>
<evidence type="ECO:0000313" key="10">
    <source>
        <dbReference type="Proteomes" id="UP000321175"/>
    </source>
</evidence>
<reference evidence="4 7" key="1">
    <citation type="submission" date="2017-05" db="EMBL/GenBank/DDBJ databases">
        <title>The Genome Sequence of Enterococcus mundtii 6B1_DIV0119.</title>
        <authorList>
            <consortium name="The Broad Institute Genomics Platform"/>
            <consortium name="The Broad Institute Genomic Center for Infectious Diseases"/>
            <person name="Earl A."/>
            <person name="Manson A."/>
            <person name="Schwartman J."/>
            <person name="Gilmore M."/>
            <person name="Abouelleil A."/>
            <person name="Cao P."/>
            <person name="Chapman S."/>
            <person name="Cusick C."/>
            <person name="Shea T."/>
            <person name="Young S."/>
            <person name="Neafsey D."/>
            <person name="Nusbaum C."/>
            <person name="Birren B."/>
        </authorList>
    </citation>
    <scope>NUCLEOTIDE SEQUENCE [LARGE SCALE GENOMIC DNA]</scope>
    <source>
        <strain evidence="4 7">6B1_DIV0119</strain>
    </source>
</reference>
<dbReference type="EMBL" id="NGMS01000001">
    <property type="protein sequence ID" value="OTP27375.1"/>
    <property type="molecule type" value="Genomic_DNA"/>
</dbReference>
<protein>
    <submittedName>
        <fullName evidence="3">DUF2273 domain-containing protein</fullName>
    </submittedName>
</protein>
<keyword evidence="10" id="KW-1185">Reference proteome</keyword>
<organism evidence="4 7">
    <name type="scientific">Enterococcus mundtii</name>
    <dbReference type="NCBI Taxonomy" id="53346"/>
    <lineage>
        <taxon>Bacteria</taxon>
        <taxon>Bacillati</taxon>
        <taxon>Bacillota</taxon>
        <taxon>Bacilli</taxon>
        <taxon>Lactobacillales</taxon>
        <taxon>Enterococcaceae</taxon>
        <taxon>Enterococcus</taxon>
    </lineage>
</organism>
<reference evidence="2 11" key="4">
    <citation type="submission" date="2019-07" db="EMBL/GenBank/DDBJ databases">
        <title>antibiotic susceptibility of plant-derived lactic acid bacteria.</title>
        <authorList>
            <person name="Sugiyama M."/>
            <person name="Noda M."/>
        </authorList>
    </citation>
    <scope>NUCLEOTIDE SEQUENCE [LARGE SCALE GENOMIC DNA]</scope>
    <source>
        <strain evidence="2 11">15-1A</strain>
    </source>
</reference>
<evidence type="ECO:0000313" key="9">
    <source>
        <dbReference type="Proteomes" id="UP000244022"/>
    </source>
</evidence>
<dbReference type="Proteomes" id="UP000321175">
    <property type="component" value="Unassembled WGS sequence"/>
</dbReference>
<reference evidence="6 9" key="3">
    <citation type="submission" date="2018-03" db="EMBL/GenBank/DDBJ databases">
        <title>Draft genome sequences of four Enterococcus mundtii strains isolated from beef slaughterhouses in Kenya.</title>
        <authorList>
            <person name="Wambui J."/>
            <person name="Stevens M."/>
            <person name="Njage P."/>
            <person name="Stephan R."/>
            <person name="Tasara T."/>
        </authorList>
    </citation>
    <scope>NUCLEOTIDE SEQUENCE [LARGE SCALE GENOMIC DNA]</scope>
    <source>
        <strain evidence="6 9">H18-EM</strain>
    </source>
</reference>
<name>A0A1A6G6X9_ENTMU</name>
<evidence type="ECO:0000313" key="2">
    <source>
        <dbReference type="EMBL" id="BBM13354.1"/>
    </source>
</evidence>
<reference evidence="3 10" key="5">
    <citation type="submission" date="2019-07" db="EMBL/GenBank/DDBJ databases">
        <title>Whole genome shotgun sequence of Enterococcus mundtii NBRC 100490.</title>
        <authorList>
            <person name="Hosoyama A."/>
            <person name="Uohara A."/>
            <person name="Ohji S."/>
            <person name="Ichikawa N."/>
        </authorList>
    </citation>
    <scope>NUCLEOTIDE SEQUENCE [LARGE SCALE GENOMIC DNA]</scope>
    <source>
        <strain evidence="3 10">NBRC 100490</strain>
    </source>
</reference>
<accession>A0A1A6G6X9</accession>
<dbReference type="EMBL" id="PUAP01000049">
    <property type="protein sequence ID" value="PQF20968.1"/>
    <property type="molecule type" value="Genomic_DNA"/>
</dbReference>
<reference evidence="5 8" key="2">
    <citation type="journal article" date="2018" name="Pathog. Dis.">
        <title>Whole-genome sequencing based characterization of antimicrobial resistance in Enterococcus.</title>
        <authorList>
            <person name="Tyson G."/>
        </authorList>
    </citation>
    <scope>NUCLEOTIDE SEQUENCE [LARGE SCALE GENOMIC DNA]</scope>
    <source>
        <strain evidence="5 8">CVM N55263</strain>
    </source>
</reference>